<dbReference type="Proteomes" id="UP001519332">
    <property type="component" value="Unassembled WGS sequence"/>
</dbReference>
<evidence type="ECO:0000259" key="3">
    <source>
        <dbReference type="Pfam" id="PF00501"/>
    </source>
</evidence>
<reference evidence="5 6" key="1">
    <citation type="submission" date="2021-03" db="EMBL/GenBank/DDBJ databases">
        <title>Sequencing the genomes of 1000 actinobacteria strains.</title>
        <authorList>
            <person name="Klenk H.-P."/>
        </authorList>
    </citation>
    <scope>NUCLEOTIDE SEQUENCE [LARGE SCALE GENOMIC DNA]</scope>
    <source>
        <strain evidence="5 6">DSM 46670</strain>
    </source>
</reference>
<evidence type="ECO:0000256" key="1">
    <source>
        <dbReference type="ARBA" id="ARBA00006432"/>
    </source>
</evidence>
<organism evidence="5 6">
    <name type="scientific">Kibdelosporangium banguiense</name>
    <dbReference type="NCBI Taxonomy" id="1365924"/>
    <lineage>
        <taxon>Bacteria</taxon>
        <taxon>Bacillati</taxon>
        <taxon>Actinomycetota</taxon>
        <taxon>Actinomycetes</taxon>
        <taxon>Pseudonocardiales</taxon>
        <taxon>Pseudonocardiaceae</taxon>
        <taxon>Kibdelosporangium</taxon>
    </lineage>
</organism>
<dbReference type="Gene3D" id="3.30.300.30">
    <property type="match status" value="1"/>
</dbReference>
<dbReference type="InterPro" id="IPR025110">
    <property type="entry name" value="AMP-bd_C"/>
</dbReference>
<dbReference type="InterPro" id="IPR045851">
    <property type="entry name" value="AMP-bd_C_sf"/>
</dbReference>
<dbReference type="InterPro" id="IPR042099">
    <property type="entry name" value="ANL_N_sf"/>
</dbReference>
<dbReference type="Gene3D" id="3.40.50.12780">
    <property type="entry name" value="N-terminal domain of ligase-like"/>
    <property type="match status" value="1"/>
</dbReference>
<proteinExistence type="inferred from homology"/>
<comment type="caution">
    <text evidence="5">The sequence shown here is derived from an EMBL/GenBank/DDBJ whole genome shotgun (WGS) entry which is preliminary data.</text>
</comment>
<gene>
    <name evidence="5" type="ORF">JOF56_006324</name>
</gene>
<comment type="similarity">
    <text evidence="1">Belongs to the ATP-dependent AMP-binding enzyme family.</text>
</comment>
<dbReference type="EMBL" id="JAGINW010000001">
    <property type="protein sequence ID" value="MBP2325939.1"/>
    <property type="molecule type" value="Genomic_DNA"/>
</dbReference>
<dbReference type="Pfam" id="PF00501">
    <property type="entry name" value="AMP-binding"/>
    <property type="match status" value="1"/>
</dbReference>
<name>A0ABS4TNE9_9PSEU</name>
<dbReference type="RefSeq" id="WP_209643067.1">
    <property type="nucleotide sequence ID" value="NZ_JAGINW010000001.1"/>
</dbReference>
<evidence type="ECO:0000313" key="6">
    <source>
        <dbReference type="Proteomes" id="UP001519332"/>
    </source>
</evidence>
<accession>A0ABS4TNE9</accession>
<feature type="domain" description="AMP-binding enzyme C-terminal" evidence="4">
    <location>
        <begin position="462"/>
        <end position="538"/>
    </location>
</feature>
<protein>
    <submittedName>
        <fullName evidence="5">Acyl-CoA synthetase (AMP-forming)/AMP-acid ligase II</fullName>
    </submittedName>
</protein>
<dbReference type="PANTHER" id="PTHR43201">
    <property type="entry name" value="ACYL-COA SYNTHETASE"/>
    <property type="match status" value="1"/>
</dbReference>
<feature type="domain" description="AMP-dependent synthetase/ligase" evidence="3">
    <location>
        <begin position="27"/>
        <end position="410"/>
    </location>
</feature>
<evidence type="ECO:0000256" key="2">
    <source>
        <dbReference type="ARBA" id="ARBA00022598"/>
    </source>
</evidence>
<dbReference type="SUPFAM" id="SSF56801">
    <property type="entry name" value="Acetyl-CoA synthetase-like"/>
    <property type="match status" value="1"/>
</dbReference>
<evidence type="ECO:0000259" key="4">
    <source>
        <dbReference type="Pfam" id="PF13193"/>
    </source>
</evidence>
<dbReference type="InterPro" id="IPR000873">
    <property type="entry name" value="AMP-dep_synth/lig_dom"/>
</dbReference>
<keyword evidence="2 5" id="KW-0436">Ligase</keyword>
<evidence type="ECO:0000313" key="5">
    <source>
        <dbReference type="EMBL" id="MBP2325939.1"/>
    </source>
</evidence>
<dbReference type="PANTHER" id="PTHR43201:SF5">
    <property type="entry name" value="MEDIUM-CHAIN ACYL-COA LIGASE ACSF2, MITOCHONDRIAL"/>
    <property type="match status" value="1"/>
</dbReference>
<keyword evidence="6" id="KW-1185">Reference proteome</keyword>
<sequence length="550" mass="59125">MGLHPADRVAEYTSRGWWADETIDSLFTKQVAARPDALAVVDAPNKPTLAGLPAARWTFAELDAEVDRIGAALRRHGVRPGDVVGVQLPNIAELVATFLAIVRIGAVASPLPVQFREHELTTLPRIANFSAFVTAATVGDRKAAEIISGLGHDMTVLAFGSPLPDNVIALDSEPQASVEPHPIDPNDCVTICWTSGTEATPKGVPRSHYDWIAIAEPCAGAPRLTAEDVLLNPFPVINMAAIAGTLIPWLRTGCVYALHHPFDLPTFLSQLTAEHVTYTLAPPALLTMLLHNENILSTVDISALRAIGSGSAPLPESMVRGWQERHGIAVINFFGSNEGVCLLSAPEDFPDPDIRARYFPRYGVSGMSWSAAVGERLSLRLVDASGTEITEPGVPGELRIKGPTVFAGYLPGTAEKDPFDEQGYLRTGDVFEIAGEDGQYLRYVDRSKDIIIRGGMNIAPAEVENLLAGHPDVAEVAIIGVPHEVLGEQACAVVVPAAGAEPSPQDLLDFLQSRKIASYKLPERFEFTTALPRNPVGKVLKRELRKKLAG</sequence>
<dbReference type="GO" id="GO:0016874">
    <property type="term" value="F:ligase activity"/>
    <property type="evidence" value="ECO:0007669"/>
    <property type="project" value="UniProtKB-KW"/>
</dbReference>
<dbReference type="Pfam" id="PF13193">
    <property type="entry name" value="AMP-binding_C"/>
    <property type="match status" value="1"/>
</dbReference>